<dbReference type="SUPFAM" id="SSF46689">
    <property type="entry name" value="Homeodomain-like"/>
    <property type="match status" value="1"/>
</dbReference>
<sequence length="324" mass="38543">MHKEIIHDFNQHKQWLQNYFQGEFVHPNLLKVDSEMGKGFVYFYKIHPSNYFMLFRVEARQDLNLQIDYAASSYFKYVASFFNTDLWIESNDGNIQHEIKWSGFYTCTKDMAVNGTVKKGELLKRVSIFFSDDALNEIDDLQVNQYYTNKKQFFHFFEEQTDLKAFRLMLLEILNYSDILQTKVLSVKMQELYYIFLNGLKRVDTTVGHHPRKITNNQLAALFKIRERILDDLSQRPDVSQLVAETGLDKTQIQQLFHEVFGFTIYNYFTVRRMDKIKDILLEGSMNTSEIAEKFGFTHLQHFSNSFKKYYGLSPRKFLKEHSF</sequence>
<keyword evidence="3" id="KW-0804">Transcription</keyword>
<dbReference type="EMBL" id="JABAIL010000003">
    <property type="protein sequence ID" value="NLR91769.1"/>
    <property type="molecule type" value="Genomic_DNA"/>
</dbReference>
<dbReference type="Pfam" id="PF12833">
    <property type="entry name" value="HTH_18"/>
    <property type="match status" value="1"/>
</dbReference>
<proteinExistence type="predicted"/>
<accession>A0A7X8SK87</accession>
<comment type="caution">
    <text evidence="5">The sequence shown here is derived from an EMBL/GenBank/DDBJ whole genome shotgun (WGS) entry which is preliminary data.</text>
</comment>
<gene>
    <name evidence="5" type="ORF">HGP29_11155</name>
</gene>
<dbReference type="Proteomes" id="UP000585050">
    <property type="component" value="Unassembled WGS sequence"/>
</dbReference>
<keyword evidence="6" id="KW-1185">Reference proteome</keyword>
<evidence type="ECO:0000313" key="6">
    <source>
        <dbReference type="Proteomes" id="UP000585050"/>
    </source>
</evidence>
<feature type="domain" description="HTH araC/xylS-type" evidence="4">
    <location>
        <begin position="223"/>
        <end position="321"/>
    </location>
</feature>
<name>A0A7X8SK87_9BACT</name>
<protein>
    <submittedName>
        <fullName evidence="5">Helix-turn-helix transcriptional regulator</fullName>
    </submittedName>
</protein>
<dbReference type="SMART" id="SM00342">
    <property type="entry name" value="HTH_ARAC"/>
    <property type="match status" value="1"/>
</dbReference>
<evidence type="ECO:0000259" key="4">
    <source>
        <dbReference type="PROSITE" id="PS01124"/>
    </source>
</evidence>
<keyword evidence="1" id="KW-0805">Transcription regulation</keyword>
<evidence type="ECO:0000256" key="3">
    <source>
        <dbReference type="ARBA" id="ARBA00023163"/>
    </source>
</evidence>
<reference evidence="5 6" key="1">
    <citation type="submission" date="2020-04" db="EMBL/GenBank/DDBJ databases">
        <title>Flammeovirga sp. SR4, a novel species isolated from seawater.</title>
        <authorList>
            <person name="Wang X."/>
        </authorList>
    </citation>
    <scope>NUCLEOTIDE SEQUENCE [LARGE SCALE GENOMIC DNA]</scope>
    <source>
        <strain evidence="5 6">SR4</strain>
    </source>
</reference>
<dbReference type="PROSITE" id="PS01124">
    <property type="entry name" value="HTH_ARAC_FAMILY_2"/>
    <property type="match status" value="1"/>
</dbReference>
<evidence type="ECO:0000256" key="2">
    <source>
        <dbReference type="ARBA" id="ARBA00023125"/>
    </source>
</evidence>
<dbReference type="PRINTS" id="PR00032">
    <property type="entry name" value="HTHARAC"/>
</dbReference>
<dbReference type="GO" id="GO:0043565">
    <property type="term" value="F:sequence-specific DNA binding"/>
    <property type="evidence" value="ECO:0007669"/>
    <property type="project" value="InterPro"/>
</dbReference>
<dbReference type="InterPro" id="IPR020449">
    <property type="entry name" value="Tscrpt_reg_AraC-type_HTH"/>
</dbReference>
<dbReference type="AlphaFoldDB" id="A0A7X8SK87"/>
<dbReference type="Gene3D" id="1.10.10.60">
    <property type="entry name" value="Homeodomain-like"/>
    <property type="match status" value="1"/>
</dbReference>
<dbReference type="InterPro" id="IPR053142">
    <property type="entry name" value="PchR_regulatory_protein"/>
</dbReference>
<dbReference type="InterPro" id="IPR009057">
    <property type="entry name" value="Homeodomain-like_sf"/>
</dbReference>
<organism evidence="5 6">
    <name type="scientific">Flammeovirga agarivorans</name>
    <dbReference type="NCBI Taxonomy" id="2726742"/>
    <lineage>
        <taxon>Bacteria</taxon>
        <taxon>Pseudomonadati</taxon>
        <taxon>Bacteroidota</taxon>
        <taxon>Cytophagia</taxon>
        <taxon>Cytophagales</taxon>
        <taxon>Flammeovirgaceae</taxon>
        <taxon>Flammeovirga</taxon>
    </lineage>
</organism>
<dbReference type="PANTHER" id="PTHR47893:SF1">
    <property type="entry name" value="REGULATORY PROTEIN PCHR"/>
    <property type="match status" value="1"/>
</dbReference>
<dbReference type="InterPro" id="IPR018060">
    <property type="entry name" value="HTH_AraC"/>
</dbReference>
<keyword evidence="2" id="KW-0238">DNA-binding</keyword>
<evidence type="ECO:0000313" key="5">
    <source>
        <dbReference type="EMBL" id="NLR91769.1"/>
    </source>
</evidence>
<dbReference type="PANTHER" id="PTHR47893">
    <property type="entry name" value="REGULATORY PROTEIN PCHR"/>
    <property type="match status" value="1"/>
</dbReference>
<evidence type="ECO:0000256" key="1">
    <source>
        <dbReference type="ARBA" id="ARBA00023015"/>
    </source>
</evidence>
<dbReference type="RefSeq" id="WP_168882483.1">
    <property type="nucleotide sequence ID" value="NZ_JABAIL010000003.1"/>
</dbReference>
<dbReference type="GO" id="GO:0003700">
    <property type="term" value="F:DNA-binding transcription factor activity"/>
    <property type="evidence" value="ECO:0007669"/>
    <property type="project" value="InterPro"/>
</dbReference>